<evidence type="ECO:0000256" key="4">
    <source>
        <dbReference type="ARBA" id="ARBA00023176"/>
    </source>
</evidence>
<reference evidence="9" key="2">
    <citation type="submission" date="2023-11" db="UniProtKB">
        <authorList>
            <consortium name="WormBaseParasite"/>
        </authorList>
    </citation>
    <scope>IDENTIFICATION</scope>
</reference>
<reference evidence="8" key="1">
    <citation type="submission" date="2022-06" db="EMBL/GenBank/DDBJ databases">
        <authorList>
            <person name="Berger JAMES D."/>
            <person name="Berger JAMES D."/>
        </authorList>
    </citation>
    <scope>NUCLEOTIDE SEQUENCE [LARGE SCALE GENOMIC DNA]</scope>
</reference>
<dbReference type="GO" id="GO:0005198">
    <property type="term" value="F:structural molecule activity"/>
    <property type="evidence" value="ECO:0007669"/>
    <property type="project" value="InterPro"/>
</dbReference>
<evidence type="ECO:0000256" key="7">
    <source>
        <dbReference type="SAM" id="MobiDB-lite"/>
    </source>
</evidence>
<organism evidence="8 9">
    <name type="scientific">Trichobilharzia regenti</name>
    <name type="common">Nasal bird schistosome</name>
    <dbReference type="NCBI Taxonomy" id="157069"/>
    <lineage>
        <taxon>Eukaryota</taxon>
        <taxon>Metazoa</taxon>
        <taxon>Spiralia</taxon>
        <taxon>Lophotrochozoa</taxon>
        <taxon>Platyhelminthes</taxon>
        <taxon>Trematoda</taxon>
        <taxon>Digenea</taxon>
        <taxon>Strigeidida</taxon>
        <taxon>Schistosomatoidea</taxon>
        <taxon>Schistosomatidae</taxon>
        <taxon>Trichobilharzia</taxon>
    </lineage>
</organism>
<dbReference type="GO" id="GO:0006886">
    <property type="term" value="P:intracellular protein transport"/>
    <property type="evidence" value="ECO:0007669"/>
    <property type="project" value="InterPro"/>
</dbReference>
<keyword evidence="8" id="KW-1185">Reference proteome</keyword>
<sequence>MGSVSEFDPVSDFLAREQEALGDLGDDFRLDENCPDPAVQLNEPPSDASYVFLNGESKINGSHGEHNSSEADFAVNDCDRDYDATESDVYSSGTEAWRDEFNKRIKAKDTEEEKKCLELIENGKKELNDWYKNYHQQLETRSRELREKKGDSNSLNGQFINGGSKPSVKDSAVWESICNLCDFQSKQKVAIDMSRMRGILLSLKPNS</sequence>
<keyword evidence="3 6" id="KW-0472">Membrane</keyword>
<dbReference type="InterPro" id="IPR000996">
    <property type="entry name" value="Clathrin_L-chain"/>
</dbReference>
<comment type="subcellular location">
    <subcellularLocation>
        <location evidence="1 6">Cytoplasmic vesicle membrane</location>
        <topology evidence="1 6">Peripheral membrane protein</topology>
        <orientation evidence="1 6">Cytoplasmic side</orientation>
    </subcellularLocation>
    <subcellularLocation>
        <location evidence="6">Membrane</location>
        <location evidence="6">Coated pit</location>
        <topology evidence="6">Peripheral membrane protein</topology>
        <orientation evidence="6">Cytoplasmic side</orientation>
    </subcellularLocation>
    <text evidence="6">Cytoplasmic face of coated pits and vesicles.</text>
</comment>
<feature type="compositionally biased region" description="Polar residues" evidence="7">
    <location>
        <begin position="152"/>
        <end position="161"/>
    </location>
</feature>
<dbReference type="PANTHER" id="PTHR10639:SF7">
    <property type="entry name" value="CLATHRIN LIGHT CHAIN"/>
    <property type="match status" value="1"/>
</dbReference>
<dbReference type="AlphaFoldDB" id="A0AA85J1X4"/>
<dbReference type="GO" id="GO:0030130">
    <property type="term" value="C:clathrin coat of trans-Golgi network vesicle"/>
    <property type="evidence" value="ECO:0007669"/>
    <property type="project" value="InterPro"/>
</dbReference>
<evidence type="ECO:0000313" key="8">
    <source>
        <dbReference type="Proteomes" id="UP000050795"/>
    </source>
</evidence>
<feature type="region of interest" description="Disordered" evidence="7">
    <location>
        <begin position="144"/>
        <end position="166"/>
    </location>
</feature>
<evidence type="ECO:0000256" key="2">
    <source>
        <dbReference type="ARBA" id="ARBA00005263"/>
    </source>
</evidence>
<evidence type="ECO:0000313" key="9">
    <source>
        <dbReference type="WBParaSite" id="TREG1_124420.1"/>
    </source>
</evidence>
<evidence type="ECO:0000256" key="3">
    <source>
        <dbReference type="ARBA" id="ARBA00023136"/>
    </source>
</evidence>
<dbReference type="WBParaSite" id="TREG1_124420.1">
    <property type="protein sequence ID" value="TREG1_124420.1"/>
    <property type="gene ID" value="TREG1_124420"/>
</dbReference>
<dbReference type="GO" id="GO:0072583">
    <property type="term" value="P:clathrin-dependent endocytosis"/>
    <property type="evidence" value="ECO:0007669"/>
    <property type="project" value="TreeGrafter"/>
</dbReference>
<accession>A0AA85J1X4</accession>
<dbReference type="PANTHER" id="PTHR10639">
    <property type="entry name" value="CLATHRIN LIGHT CHAIN"/>
    <property type="match status" value="1"/>
</dbReference>
<comment type="similarity">
    <text evidence="2 6">Belongs to the clathrin light chain family.</text>
</comment>
<dbReference type="GO" id="GO:0032050">
    <property type="term" value="F:clathrin heavy chain binding"/>
    <property type="evidence" value="ECO:0007669"/>
    <property type="project" value="TreeGrafter"/>
</dbReference>
<dbReference type="Proteomes" id="UP000050795">
    <property type="component" value="Unassembled WGS sequence"/>
</dbReference>
<dbReference type="Pfam" id="PF01086">
    <property type="entry name" value="Clathrin_lg_ch"/>
    <property type="match status" value="1"/>
</dbReference>
<feature type="region of interest" description="Disordered" evidence="7">
    <location>
        <begin position="24"/>
        <end position="46"/>
    </location>
</feature>
<evidence type="ECO:0000256" key="1">
    <source>
        <dbReference type="ARBA" id="ARBA00004180"/>
    </source>
</evidence>
<protein>
    <recommendedName>
        <fullName evidence="6">Clathrin light chain</fullName>
    </recommendedName>
</protein>
<proteinExistence type="inferred from homology"/>
<evidence type="ECO:0000256" key="5">
    <source>
        <dbReference type="ARBA" id="ARBA00023329"/>
    </source>
</evidence>
<dbReference type="GO" id="GO:0030132">
    <property type="term" value="C:clathrin coat of coated pit"/>
    <property type="evidence" value="ECO:0007669"/>
    <property type="project" value="InterPro"/>
</dbReference>
<evidence type="ECO:0000256" key="6">
    <source>
        <dbReference type="RuleBase" id="RU363137"/>
    </source>
</evidence>
<comment type="function">
    <text evidence="6">Clathrin is the major protein of the polyhedral coat of coated pits and vesicles.</text>
</comment>
<keyword evidence="4 6" id="KW-0168">Coated pit</keyword>
<name>A0AA85J1X4_TRIRE</name>
<keyword evidence="5 6" id="KW-0968">Cytoplasmic vesicle</keyword>